<dbReference type="STRING" id="660521.SAMN04487949_2920"/>
<reference evidence="3" key="1">
    <citation type="submission" date="2016-10" db="EMBL/GenBank/DDBJ databases">
        <authorList>
            <person name="Varghese N."/>
            <person name="Submissions S."/>
        </authorList>
    </citation>
    <scope>NUCLEOTIDE SEQUENCE [LARGE SCALE GENOMIC DNA]</scope>
    <source>
        <strain evidence="3">CGMCC 1.10119</strain>
    </source>
</reference>
<dbReference type="EMBL" id="FNHL01000004">
    <property type="protein sequence ID" value="SDM94070.1"/>
    <property type="molecule type" value="Genomic_DNA"/>
</dbReference>
<gene>
    <name evidence="2" type="ORF">SAMN04487949_2920</name>
</gene>
<feature type="compositionally biased region" description="Acidic residues" evidence="1">
    <location>
        <begin position="447"/>
        <end position="463"/>
    </location>
</feature>
<feature type="compositionally biased region" description="Basic and acidic residues" evidence="1">
    <location>
        <begin position="417"/>
        <end position="428"/>
    </location>
</feature>
<feature type="region of interest" description="Disordered" evidence="1">
    <location>
        <begin position="369"/>
        <end position="580"/>
    </location>
</feature>
<dbReference type="Proteomes" id="UP000199451">
    <property type="component" value="Unassembled WGS sequence"/>
</dbReference>
<evidence type="ECO:0000256" key="1">
    <source>
        <dbReference type="SAM" id="MobiDB-lite"/>
    </source>
</evidence>
<evidence type="ECO:0000313" key="3">
    <source>
        <dbReference type="Proteomes" id="UP000199451"/>
    </source>
</evidence>
<feature type="compositionally biased region" description="Low complexity" evidence="1">
    <location>
        <begin position="503"/>
        <end position="524"/>
    </location>
</feature>
<evidence type="ECO:0000313" key="2">
    <source>
        <dbReference type="EMBL" id="SDM94070.1"/>
    </source>
</evidence>
<protein>
    <submittedName>
        <fullName evidence="2">Uncharacterized protein</fullName>
    </submittedName>
</protein>
<accession>A0A1G9XBE2</accession>
<keyword evidence="3" id="KW-1185">Reference proteome</keyword>
<proteinExistence type="predicted"/>
<feature type="compositionally biased region" description="Polar residues" evidence="1">
    <location>
        <begin position="435"/>
        <end position="444"/>
    </location>
</feature>
<organism evidence="2 3">
    <name type="scientific">Halogranum gelatinilyticum</name>
    <dbReference type="NCBI Taxonomy" id="660521"/>
    <lineage>
        <taxon>Archaea</taxon>
        <taxon>Methanobacteriati</taxon>
        <taxon>Methanobacteriota</taxon>
        <taxon>Stenosarchaea group</taxon>
        <taxon>Halobacteria</taxon>
        <taxon>Halobacteriales</taxon>
        <taxon>Haloferacaceae</taxon>
    </lineage>
</organism>
<dbReference type="AlphaFoldDB" id="A0A1G9XBE2"/>
<name>A0A1G9XBE2_9EURY</name>
<feature type="compositionally biased region" description="Low complexity" evidence="1">
    <location>
        <begin position="554"/>
        <end position="569"/>
    </location>
</feature>
<sequence length="1127" mass="121299">MTNEESIDGLIEGLTDAGYTHRTTLTSKLSGPTTADTTRLGTFTTDGRVCVLDVGESDPSPVPGFVAEDPTDICFGRGDQLYVLDGSAVVPLIASSGPIGVRWDQWSNLRRIDAFDGEPSLAALTEQGDVLLLSAQDGRERTRIEQRLGSSIHGEHLLTHRERVFTAVGETLTCHDYRGNFEFDVALSAPAVAMAVLNSRVVVACADDHVYWYDFDGDERASVDETIDTLEAVGTSMVLGKRDRSLVACGKGGTVEPLTEIGTREMAHTVDGKRLLVLGDESALFEYDATPQTKVLADSVAVGTGEIAIELVNPHPIPHDFTVALSAADVDAESASQYNVTVAPATTEEVEFPLGEFASDPGTLLVETQSSEGQEEVSVPVVSQRVHDTELPLSQPERPTDERDLGSPDSTTNPQRETVDVDRGDRSNRPPVRSGSLSDPRLQQGTEDTETSESEADGSEADGTEVGPTPSGDAEADETVTDSHHGRETVGGGTESWGREESSSPFEFTEPSSEASPTEVAETADSGERVPESEAAAGHADDPGDTDEQSGQRPAAGGSSPSPGDGKAPTESLNEPPVEKIDVNIDLVTVENGRGVAEVTLRNHTPAEFEDVSLPDCPRNVQLDTDLPTVLPAGRTASFRIAGPLSAVSEFAVSPRIRSFEVGTTTLELPEEVLRIELKDHGEDAAGLSVQNELAVPVTDTVHLSVTRPDGDKVGEWSYKTTFRPGRTNVQLPVAPLVERGASVVTISILGVDTRSEVSLDRFTPFSSVTCTNQMLCQSQDDENGEIRVHNEQYASESKSRFTGPVVDIIEIENGRSEPLEAVQVLDFRNPAGSSSTFDIPASETRKIARLCDFSGAESTVPAIGVEADDGRHLDQRGSKPIRTTSKVIDARVRIQPFDEDSVLVSLAIDAELPRSVDSLRLTTFRITKGPVSIKLYPKLEVETGRTYTTHVVSADVSSLRGQHPRVDLTFADGSREISDITTVADLVPEPFRGPPVELERVTQGESREDLTIAVRTQSDCPAVTVQEVTVLVDDGTVTPRQSDDAEGKRRFDVSVPLADRGEIPVELVYERRTGPKETAQYVVRTTEPGDVELVAGDVPMSEFFGEGWPTPLCSYWSVLDPDRTQR</sequence>
<dbReference type="SUPFAM" id="SSF101898">
    <property type="entry name" value="NHL repeat"/>
    <property type="match status" value="1"/>
</dbReference>